<comment type="caution">
    <text evidence="2">The sequence shown here is derived from an EMBL/GenBank/DDBJ whole genome shotgun (WGS) entry which is preliminary data.</text>
</comment>
<name>A0ABS4ZHF0_9MICO</name>
<dbReference type="Pfam" id="PF08818">
    <property type="entry name" value="DUF1801"/>
    <property type="match status" value="1"/>
</dbReference>
<evidence type="ECO:0000313" key="2">
    <source>
        <dbReference type="EMBL" id="MBP2436699.1"/>
    </source>
</evidence>
<evidence type="ECO:0000313" key="3">
    <source>
        <dbReference type="Proteomes" id="UP001519362"/>
    </source>
</evidence>
<organism evidence="2 3">
    <name type="scientific">Microbacterium amylolyticum</name>
    <dbReference type="NCBI Taxonomy" id="936337"/>
    <lineage>
        <taxon>Bacteria</taxon>
        <taxon>Bacillati</taxon>
        <taxon>Actinomycetota</taxon>
        <taxon>Actinomycetes</taxon>
        <taxon>Micrococcales</taxon>
        <taxon>Microbacteriaceae</taxon>
        <taxon>Microbacterium</taxon>
    </lineage>
</organism>
<dbReference type="InterPro" id="IPR014922">
    <property type="entry name" value="YdhG-like"/>
</dbReference>
<dbReference type="RefSeq" id="WP_165135742.1">
    <property type="nucleotide sequence ID" value="NZ_CP049253.1"/>
</dbReference>
<dbReference type="EMBL" id="JAGIOL010000001">
    <property type="protein sequence ID" value="MBP2436699.1"/>
    <property type="molecule type" value="Genomic_DNA"/>
</dbReference>
<dbReference type="Proteomes" id="UP001519362">
    <property type="component" value="Unassembled WGS sequence"/>
</dbReference>
<gene>
    <name evidence="2" type="ORF">JOF34_001285</name>
</gene>
<keyword evidence="3" id="KW-1185">Reference proteome</keyword>
<dbReference type="GO" id="GO:0003677">
    <property type="term" value="F:DNA binding"/>
    <property type="evidence" value="ECO:0007669"/>
    <property type="project" value="UniProtKB-KW"/>
</dbReference>
<accession>A0ABS4ZHF0</accession>
<proteinExistence type="predicted"/>
<evidence type="ECO:0000259" key="1">
    <source>
        <dbReference type="Pfam" id="PF08818"/>
    </source>
</evidence>
<feature type="domain" description="YdhG-like" evidence="1">
    <location>
        <begin position="16"/>
        <end position="118"/>
    </location>
</feature>
<protein>
    <submittedName>
        <fullName evidence="2">Nucleoid DNA-binding protein</fullName>
    </submittedName>
</protein>
<reference evidence="2 3" key="1">
    <citation type="submission" date="2021-03" db="EMBL/GenBank/DDBJ databases">
        <title>Sequencing the genomes of 1000 actinobacteria strains.</title>
        <authorList>
            <person name="Klenk H.-P."/>
        </authorList>
    </citation>
    <scope>NUCLEOTIDE SEQUENCE [LARGE SCALE GENOMIC DNA]</scope>
    <source>
        <strain evidence="2 3">DSM 24221</strain>
    </source>
</reference>
<keyword evidence="2" id="KW-0238">DNA-binding</keyword>
<sequence>MEDIAEFIAQVTPAKRKRDAETLLALMAEVTGEKPILTGSIIGFGTYHYRYASGREGDAPATGFAPRKPATTIYLMDGVDAHAEELAHFGPHTSGVGCLYVKDLDVCDTAALRRVIARSYRTLTAGVFGQRASESGE</sequence>